<dbReference type="InterPro" id="IPR051005">
    <property type="entry name" value="Pentraxin_domain"/>
</dbReference>
<comment type="similarity">
    <text evidence="8 10">Belongs to the pentraxin family.</text>
</comment>
<dbReference type="PRINTS" id="PR00895">
    <property type="entry name" value="PENTAXIN"/>
</dbReference>
<dbReference type="Ensembl" id="ENSSPUT00000011231.1">
    <property type="protein sequence ID" value="ENSSPUP00000010524.1"/>
    <property type="gene ID" value="ENSSPUG00000008132.1"/>
</dbReference>
<accession>A0A8D0GQN9</accession>
<keyword evidence="4 10" id="KW-0479">Metal-binding</keyword>
<evidence type="ECO:0000256" key="4">
    <source>
        <dbReference type="ARBA" id="ARBA00022723"/>
    </source>
</evidence>
<dbReference type="PROSITE" id="PS51828">
    <property type="entry name" value="PTX_2"/>
    <property type="match status" value="1"/>
</dbReference>
<dbReference type="AlphaFoldDB" id="A0A8D0GQN9"/>
<sequence length="224" mass="25719">MTMEKIPICLLILTGLSETLPQEDLHRKTFVFREDLSTAYVILRPLPEEPLQNFTICLRSLSDQTRPYGLFSYATATEDNEILIFKPKHGEYRVYVGGDYVAFKIPEGPTDWEHVCFSWESAAGLAEFWINGKPQPRKGLKKGHTISTKAFLLLGQDQDSYGGGYDPYNSFTGELTDVYMWDYILSPTKMRSAYQDLQLPRCTLGWRNLQYEIKGDVVVKARLR</sequence>
<dbReference type="SMART" id="SM00159">
    <property type="entry name" value="PTX"/>
    <property type="match status" value="1"/>
</dbReference>
<evidence type="ECO:0000256" key="2">
    <source>
        <dbReference type="ARBA" id="ARBA00022486"/>
    </source>
</evidence>
<dbReference type="InterPro" id="IPR001759">
    <property type="entry name" value="PTX_dom"/>
</dbReference>
<dbReference type="InterPro" id="IPR030476">
    <property type="entry name" value="Pentaxin_CS"/>
</dbReference>
<keyword evidence="5 10" id="KW-0732">Signal</keyword>
<feature type="signal peptide" evidence="10">
    <location>
        <begin position="1"/>
        <end position="21"/>
    </location>
</feature>
<organism evidence="12 13">
    <name type="scientific">Sphenodon punctatus</name>
    <name type="common">Tuatara</name>
    <name type="synonym">Hatteria punctata</name>
    <dbReference type="NCBI Taxonomy" id="8508"/>
    <lineage>
        <taxon>Eukaryota</taxon>
        <taxon>Metazoa</taxon>
        <taxon>Chordata</taxon>
        <taxon>Craniata</taxon>
        <taxon>Vertebrata</taxon>
        <taxon>Euteleostomi</taxon>
        <taxon>Lepidosauria</taxon>
        <taxon>Sphenodontia</taxon>
        <taxon>Sphenodontidae</taxon>
        <taxon>Sphenodon</taxon>
    </lineage>
</organism>
<comment type="subcellular location">
    <subcellularLocation>
        <location evidence="1 10">Secreted</location>
    </subcellularLocation>
</comment>
<dbReference type="GO" id="GO:0046872">
    <property type="term" value="F:metal ion binding"/>
    <property type="evidence" value="ECO:0007669"/>
    <property type="project" value="UniProtKB-KW"/>
</dbReference>
<keyword evidence="6 10" id="KW-0106">Calcium</keyword>
<proteinExistence type="inferred from homology"/>
<dbReference type="Proteomes" id="UP000694392">
    <property type="component" value="Unplaced"/>
</dbReference>
<dbReference type="GeneTree" id="ENSGT01100000263515"/>
<dbReference type="Gene3D" id="2.60.120.200">
    <property type="match status" value="1"/>
</dbReference>
<evidence type="ECO:0000313" key="13">
    <source>
        <dbReference type="Proteomes" id="UP000694392"/>
    </source>
</evidence>
<dbReference type="Pfam" id="PF00354">
    <property type="entry name" value="Pentaxin"/>
    <property type="match status" value="1"/>
</dbReference>
<keyword evidence="13" id="KW-1185">Reference proteome</keyword>
<evidence type="ECO:0000256" key="1">
    <source>
        <dbReference type="ARBA" id="ARBA00004613"/>
    </source>
</evidence>
<protein>
    <recommendedName>
        <fullName evidence="10">Pentraxin family member</fullName>
    </recommendedName>
</protein>
<evidence type="ECO:0000313" key="12">
    <source>
        <dbReference type="Ensembl" id="ENSSPUP00000010524.1"/>
    </source>
</evidence>
<keyword evidence="7 9" id="KW-1015">Disulfide bond</keyword>
<reference evidence="12" key="1">
    <citation type="submission" date="2025-08" db="UniProtKB">
        <authorList>
            <consortium name="Ensembl"/>
        </authorList>
    </citation>
    <scope>IDENTIFICATION</scope>
</reference>
<dbReference type="PANTHER" id="PTHR45869:SF7">
    <property type="entry name" value="C-REACTIVE PROTEIN"/>
    <property type="match status" value="1"/>
</dbReference>
<evidence type="ECO:0000256" key="3">
    <source>
        <dbReference type="ARBA" id="ARBA00022525"/>
    </source>
</evidence>
<dbReference type="OMA" id="IEDVYFW"/>
<evidence type="ECO:0000256" key="9">
    <source>
        <dbReference type="PROSITE-ProRule" id="PRU01172"/>
    </source>
</evidence>
<evidence type="ECO:0000256" key="5">
    <source>
        <dbReference type="ARBA" id="ARBA00022729"/>
    </source>
</evidence>
<dbReference type="CDD" id="cd00152">
    <property type="entry name" value="PTX"/>
    <property type="match status" value="1"/>
</dbReference>
<evidence type="ECO:0000259" key="11">
    <source>
        <dbReference type="PROSITE" id="PS51828"/>
    </source>
</evidence>
<evidence type="ECO:0000256" key="7">
    <source>
        <dbReference type="ARBA" id="ARBA00023157"/>
    </source>
</evidence>
<dbReference type="SUPFAM" id="SSF49899">
    <property type="entry name" value="Concanavalin A-like lectins/glucanases"/>
    <property type="match status" value="1"/>
</dbReference>
<dbReference type="GO" id="GO:0045087">
    <property type="term" value="P:innate immune response"/>
    <property type="evidence" value="ECO:0007669"/>
    <property type="project" value="TreeGrafter"/>
</dbReference>
<dbReference type="GO" id="GO:0005615">
    <property type="term" value="C:extracellular space"/>
    <property type="evidence" value="ECO:0007669"/>
    <property type="project" value="TreeGrafter"/>
</dbReference>
<comment type="cofactor">
    <cofactor evidence="10">
        <name>Ca(2+)</name>
        <dbReference type="ChEBI" id="CHEBI:29108"/>
    </cofactor>
    <text evidence="10">Binds 2 calcium ions per subunit.</text>
</comment>
<feature type="domain" description="Pentraxin (PTX)" evidence="11">
    <location>
        <begin position="26"/>
        <end position="224"/>
    </location>
</feature>
<dbReference type="FunFam" id="2.60.120.200:FF:000070">
    <property type="entry name" value="Serum amyloid P-component"/>
    <property type="match status" value="1"/>
</dbReference>
<comment type="subunit">
    <text evidence="10">Homopentamer. Pentaxin (or pentraxin) have a discoid arrangement of 5 non-covalently bound subunits.</text>
</comment>
<feature type="disulfide bond" evidence="9">
    <location>
        <begin position="57"/>
        <end position="116"/>
    </location>
</feature>
<evidence type="ECO:0000256" key="10">
    <source>
        <dbReference type="RuleBase" id="RU362112"/>
    </source>
</evidence>
<dbReference type="GO" id="GO:0006953">
    <property type="term" value="P:acute-phase response"/>
    <property type="evidence" value="ECO:0007669"/>
    <property type="project" value="UniProtKB-KW"/>
</dbReference>
<name>A0A8D0GQN9_SPHPU</name>
<dbReference type="PROSITE" id="PS00289">
    <property type="entry name" value="PTX_1"/>
    <property type="match status" value="1"/>
</dbReference>
<evidence type="ECO:0000256" key="6">
    <source>
        <dbReference type="ARBA" id="ARBA00022837"/>
    </source>
</evidence>
<feature type="chain" id="PRO_5034371243" description="Pentraxin family member" evidence="10">
    <location>
        <begin position="22"/>
        <end position="224"/>
    </location>
</feature>
<reference evidence="12" key="2">
    <citation type="submission" date="2025-09" db="UniProtKB">
        <authorList>
            <consortium name="Ensembl"/>
        </authorList>
    </citation>
    <scope>IDENTIFICATION</scope>
</reference>
<dbReference type="PANTHER" id="PTHR45869">
    <property type="entry name" value="C-REACTIVE PROTEIN-RELATED"/>
    <property type="match status" value="1"/>
</dbReference>
<keyword evidence="3" id="KW-0964">Secreted</keyword>
<keyword evidence="2" id="KW-0011">Acute phase</keyword>
<evidence type="ECO:0000256" key="8">
    <source>
        <dbReference type="ARBA" id="ARBA00038102"/>
    </source>
</evidence>
<dbReference type="GO" id="GO:0001849">
    <property type="term" value="F:complement component C1q complex binding"/>
    <property type="evidence" value="ECO:0007669"/>
    <property type="project" value="TreeGrafter"/>
</dbReference>
<dbReference type="InterPro" id="IPR013320">
    <property type="entry name" value="ConA-like_dom_sf"/>
</dbReference>